<sequence>MAWQETIRTSLVARDARDHQHAPMIAHCARLAHHCLDLKQRNSLLLDATRSPGAPGSSRDPKSDALRTALITSLEAQLAQARADLSEQYRLQSANAQRLLALSDSLRDAQDRARDERDELRQLRAEVDGLRERAKWHKEIVHEKEKQLVILQDEHTSLSLELSQLELQNDHLKTDNASLLARWLEAKAHEADRMNEANLFMDEAKRLRREVQEAQRAAAAAVGVGVTTGESAKGKEKALEEALAGE</sequence>
<feature type="coiled-coil region" evidence="2">
    <location>
        <begin position="71"/>
        <end position="224"/>
    </location>
</feature>
<evidence type="ECO:0000256" key="3">
    <source>
        <dbReference type="SAM" id="MobiDB-lite"/>
    </source>
</evidence>
<evidence type="ECO:0000313" key="5">
    <source>
        <dbReference type="EMBL" id="TNY22914.1"/>
    </source>
</evidence>
<dbReference type="Proteomes" id="UP000311382">
    <property type="component" value="Unassembled WGS sequence"/>
</dbReference>
<organism evidence="5 6">
    <name type="scientific">Rhodotorula diobovata</name>
    <dbReference type="NCBI Taxonomy" id="5288"/>
    <lineage>
        <taxon>Eukaryota</taxon>
        <taxon>Fungi</taxon>
        <taxon>Dikarya</taxon>
        <taxon>Basidiomycota</taxon>
        <taxon>Pucciniomycotina</taxon>
        <taxon>Microbotryomycetes</taxon>
        <taxon>Sporidiobolales</taxon>
        <taxon>Sporidiobolaceae</taxon>
        <taxon>Rhodotorula</taxon>
    </lineage>
</organism>
<evidence type="ECO:0000259" key="4">
    <source>
        <dbReference type="Pfam" id="PF08614"/>
    </source>
</evidence>
<keyword evidence="2" id="KW-0175">Coiled coil</keyword>
<dbReference type="Pfam" id="PF08614">
    <property type="entry name" value="ATG16"/>
    <property type="match status" value="1"/>
</dbReference>
<dbReference type="PANTHER" id="PTHR19878">
    <property type="entry name" value="AUTOPHAGY PROTEIN 16-LIKE"/>
    <property type="match status" value="1"/>
</dbReference>
<gene>
    <name evidence="5" type="ORF">DMC30DRAFT_348121</name>
</gene>
<comment type="similarity">
    <text evidence="1">Belongs to the ATG16 family.</text>
</comment>
<protein>
    <submittedName>
        <fullName evidence="5">Autophagy protein 16-domain-containing protein</fullName>
    </submittedName>
</protein>
<feature type="domain" description="Autophagy-related protein 16" evidence="4">
    <location>
        <begin position="7"/>
        <end position="195"/>
    </location>
</feature>
<evidence type="ECO:0000256" key="2">
    <source>
        <dbReference type="SAM" id="Coils"/>
    </source>
</evidence>
<name>A0A5C5G3M8_9BASI</name>
<evidence type="ECO:0000313" key="6">
    <source>
        <dbReference type="Proteomes" id="UP000311382"/>
    </source>
</evidence>
<dbReference type="InterPro" id="IPR013923">
    <property type="entry name" value="Autophagy-rel_prot_16_dom"/>
</dbReference>
<comment type="caution">
    <text evidence="5">The sequence shown here is derived from an EMBL/GenBank/DDBJ whole genome shotgun (WGS) entry which is preliminary data.</text>
</comment>
<reference evidence="5 6" key="1">
    <citation type="submission" date="2019-03" db="EMBL/GenBank/DDBJ databases">
        <title>Rhodosporidium diobovatum UCD-FST 08-225 genome sequencing, assembly, and annotation.</title>
        <authorList>
            <person name="Fakankun I.U."/>
            <person name="Fristensky B."/>
            <person name="Levin D.B."/>
        </authorList>
    </citation>
    <scope>NUCLEOTIDE SEQUENCE [LARGE SCALE GENOMIC DNA]</scope>
    <source>
        <strain evidence="5 6">UCD-FST 08-225</strain>
    </source>
</reference>
<dbReference type="GO" id="GO:0000421">
    <property type="term" value="C:autophagosome membrane"/>
    <property type="evidence" value="ECO:0007669"/>
    <property type="project" value="TreeGrafter"/>
</dbReference>
<dbReference type="GO" id="GO:0000045">
    <property type="term" value="P:autophagosome assembly"/>
    <property type="evidence" value="ECO:0007669"/>
    <property type="project" value="InterPro"/>
</dbReference>
<dbReference type="EMBL" id="SOZI01000018">
    <property type="protein sequence ID" value="TNY22914.1"/>
    <property type="molecule type" value="Genomic_DNA"/>
</dbReference>
<accession>A0A5C5G3M8</accession>
<evidence type="ECO:0000256" key="1">
    <source>
        <dbReference type="ARBA" id="ARBA00005331"/>
    </source>
</evidence>
<dbReference type="GO" id="GO:0043495">
    <property type="term" value="F:protein-membrane adaptor activity"/>
    <property type="evidence" value="ECO:0007669"/>
    <property type="project" value="TreeGrafter"/>
</dbReference>
<dbReference type="GO" id="GO:0034274">
    <property type="term" value="C:Atg12-Atg5-Atg16 complex"/>
    <property type="evidence" value="ECO:0007669"/>
    <property type="project" value="TreeGrafter"/>
</dbReference>
<keyword evidence="6" id="KW-1185">Reference proteome</keyword>
<feature type="region of interest" description="Disordered" evidence="3">
    <location>
        <begin position="227"/>
        <end position="246"/>
    </location>
</feature>
<dbReference type="STRING" id="5288.A0A5C5G3M8"/>
<dbReference type="GO" id="GO:0034045">
    <property type="term" value="C:phagophore assembly site membrane"/>
    <property type="evidence" value="ECO:0007669"/>
    <property type="project" value="TreeGrafter"/>
</dbReference>
<dbReference type="OrthoDB" id="8949486at2759"/>
<dbReference type="PANTHER" id="PTHR19878:SF8">
    <property type="entry name" value="AUTOPHAGY-RELATED 16, ISOFORM F"/>
    <property type="match status" value="1"/>
</dbReference>
<proteinExistence type="inferred from homology"/>
<dbReference type="InterPro" id="IPR045160">
    <property type="entry name" value="ATG16"/>
</dbReference>
<dbReference type="Gene3D" id="1.20.5.170">
    <property type="match status" value="1"/>
</dbReference>
<dbReference type="AlphaFoldDB" id="A0A5C5G3M8"/>